<accession>A0ABW4ZCB5</accession>
<name>A0ABW4ZCB5_9BACT</name>
<dbReference type="EMBL" id="JBHUJB010000046">
    <property type="protein sequence ID" value="MFD2159519.1"/>
    <property type="molecule type" value="Genomic_DNA"/>
</dbReference>
<reference evidence="2" key="1">
    <citation type="journal article" date="2019" name="Int. J. Syst. Evol. Microbiol.">
        <title>The Global Catalogue of Microorganisms (GCM) 10K type strain sequencing project: providing services to taxonomists for standard genome sequencing and annotation.</title>
        <authorList>
            <consortium name="The Broad Institute Genomics Platform"/>
            <consortium name="The Broad Institute Genome Sequencing Center for Infectious Disease"/>
            <person name="Wu L."/>
            <person name="Ma J."/>
        </authorList>
    </citation>
    <scope>NUCLEOTIDE SEQUENCE [LARGE SCALE GENOMIC DNA]</scope>
    <source>
        <strain evidence="2">CCUG 57942</strain>
    </source>
</reference>
<keyword evidence="2" id="KW-1185">Reference proteome</keyword>
<evidence type="ECO:0000313" key="1">
    <source>
        <dbReference type="EMBL" id="MFD2159519.1"/>
    </source>
</evidence>
<dbReference type="InterPro" id="IPR007739">
    <property type="entry name" value="RgpF"/>
</dbReference>
<proteinExistence type="predicted"/>
<evidence type="ECO:0000313" key="2">
    <source>
        <dbReference type="Proteomes" id="UP001597389"/>
    </source>
</evidence>
<sequence length="339" mass="38995">MNQSGIHYADIKLDESTRELCILASYDRCSQVQKYVYHLIDKVASELDAHVVFVTTSDVLSDEDKGKLSKMGVSVVHRENSGYDFKSYYVGLSCFKDKLLQFERVYHVNDSVYGPFASLSEVKARMLRSGFDAWGMTDSWKINYHVQSYFTCFNSNVFDELVRFWDGYSFESDYGTVISSGEVGLSQHLIKNGFCVGAAFPLEKYVAPYLNKVENAGDNAHTCVRSMSKPRWYSIKQRATQLDPSVIVWRPMLKDGYPFLKTKLLKDWCHLGAHSGDWLNLVPESFVYAQTVAQASVHRDRPALVGKLKPKCYHFFLNPVKYLKYIKNWSEFMRRLISD</sequence>
<dbReference type="Proteomes" id="UP001597389">
    <property type="component" value="Unassembled WGS sequence"/>
</dbReference>
<gene>
    <name evidence="1" type="ORF">ACFSW8_11460</name>
</gene>
<dbReference type="Pfam" id="PF05045">
    <property type="entry name" value="RgpF"/>
    <property type="match status" value="1"/>
</dbReference>
<dbReference type="RefSeq" id="WP_377086282.1">
    <property type="nucleotide sequence ID" value="NZ_JBHSJL010000014.1"/>
</dbReference>
<protein>
    <submittedName>
        <fullName evidence="1">Rhamnan synthesis F family protein</fullName>
    </submittedName>
</protein>
<organism evidence="1 2">
    <name type="scientific">Rubritalea tangerina</name>
    <dbReference type="NCBI Taxonomy" id="430798"/>
    <lineage>
        <taxon>Bacteria</taxon>
        <taxon>Pseudomonadati</taxon>
        <taxon>Verrucomicrobiota</taxon>
        <taxon>Verrucomicrobiia</taxon>
        <taxon>Verrucomicrobiales</taxon>
        <taxon>Rubritaleaceae</taxon>
        <taxon>Rubritalea</taxon>
    </lineage>
</organism>
<comment type="caution">
    <text evidence="1">The sequence shown here is derived from an EMBL/GenBank/DDBJ whole genome shotgun (WGS) entry which is preliminary data.</text>
</comment>